<organism evidence="1 2">
    <name type="scientific">Chenopodium quinoa</name>
    <name type="common">Quinoa</name>
    <dbReference type="NCBI Taxonomy" id="63459"/>
    <lineage>
        <taxon>Eukaryota</taxon>
        <taxon>Viridiplantae</taxon>
        <taxon>Streptophyta</taxon>
        <taxon>Embryophyta</taxon>
        <taxon>Tracheophyta</taxon>
        <taxon>Spermatophyta</taxon>
        <taxon>Magnoliopsida</taxon>
        <taxon>eudicotyledons</taxon>
        <taxon>Gunneridae</taxon>
        <taxon>Pentapetalae</taxon>
        <taxon>Caryophyllales</taxon>
        <taxon>Chenopodiaceae</taxon>
        <taxon>Chenopodioideae</taxon>
        <taxon>Atripliceae</taxon>
        <taxon>Chenopodium</taxon>
    </lineage>
</organism>
<dbReference type="AlphaFoldDB" id="A0A803N093"/>
<accession>A0A803N093</accession>
<dbReference type="Proteomes" id="UP000596660">
    <property type="component" value="Unplaced"/>
</dbReference>
<dbReference type="Gramene" id="AUR62038377-RA">
    <property type="protein sequence ID" value="AUR62038377-RA:cds"/>
    <property type="gene ID" value="AUR62038377"/>
</dbReference>
<reference evidence="1" key="1">
    <citation type="journal article" date="2017" name="Nature">
        <title>The genome of Chenopodium quinoa.</title>
        <authorList>
            <person name="Jarvis D.E."/>
            <person name="Ho Y.S."/>
            <person name="Lightfoot D.J."/>
            <person name="Schmoeckel S.M."/>
            <person name="Li B."/>
            <person name="Borm T.J.A."/>
            <person name="Ohyanagi H."/>
            <person name="Mineta K."/>
            <person name="Michell C.T."/>
            <person name="Saber N."/>
            <person name="Kharbatia N.M."/>
            <person name="Rupper R.R."/>
            <person name="Sharp A.R."/>
            <person name="Dally N."/>
            <person name="Boughton B.A."/>
            <person name="Woo Y.H."/>
            <person name="Gao G."/>
            <person name="Schijlen E.G.W.M."/>
            <person name="Guo X."/>
            <person name="Momin A.A."/>
            <person name="Negrao S."/>
            <person name="Al-Babili S."/>
            <person name="Gehring C."/>
            <person name="Roessner U."/>
            <person name="Jung C."/>
            <person name="Murphy K."/>
            <person name="Arold S.T."/>
            <person name="Gojobori T."/>
            <person name="van der Linden C.G."/>
            <person name="van Loo E.N."/>
            <person name="Jellen E.N."/>
            <person name="Maughan P.J."/>
            <person name="Tester M."/>
        </authorList>
    </citation>
    <scope>NUCLEOTIDE SEQUENCE [LARGE SCALE GENOMIC DNA]</scope>
    <source>
        <strain evidence="1">cv. PI 614886</strain>
    </source>
</reference>
<sequence length="155" mass="17942">MKKLYRFKEMWLLEDSCSDIIQKAWQKGGNIAVNILNTTDNLTSWKKTMETIAKMRAIDERMDELEEKEELYWRQRSMNLKNSTREATCFGLIINDILDMAKTYSAIKFSHVGRTGNRVPHCLASLSKNLDSLLVWIEEAHIDALNLVMADIISN</sequence>
<reference evidence="1" key="2">
    <citation type="submission" date="2021-03" db="UniProtKB">
        <authorList>
            <consortium name="EnsemblPlants"/>
        </authorList>
    </citation>
    <scope>IDENTIFICATION</scope>
</reference>
<proteinExistence type="predicted"/>
<evidence type="ECO:0000313" key="2">
    <source>
        <dbReference type="Proteomes" id="UP000596660"/>
    </source>
</evidence>
<name>A0A803N093_CHEQI</name>
<evidence type="ECO:0000313" key="1">
    <source>
        <dbReference type="EnsemblPlants" id="AUR62038377-RA:cds"/>
    </source>
</evidence>
<keyword evidence="2" id="KW-1185">Reference proteome</keyword>
<protein>
    <submittedName>
        <fullName evidence="1">Uncharacterized protein</fullName>
    </submittedName>
</protein>
<dbReference type="EnsemblPlants" id="AUR62038377-RA">
    <property type="protein sequence ID" value="AUR62038377-RA:cds"/>
    <property type="gene ID" value="AUR62038377"/>
</dbReference>